<feature type="region of interest" description="Disordered" evidence="1">
    <location>
        <begin position="330"/>
        <end position="366"/>
    </location>
</feature>
<evidence type="ECO:0000259" key="2">
    <source>
        <dbReference type="PROSITE" id="PS51186"/>
    </source>
</evidence>
<evidence type="ECO:0000256" key="1">
    <source>
        <dbReference type="SAM" id="MobiDB-lite"/>
    </source>
</evidence>
<dbReference type="PANTHER" id="PTHR43415">
    <property type="entry name" value="SPERMIDINE N(1)-ACETYLTRANSFERASE"/>
    <property type="match status" value="1"/>
</dbReference>
<protein>
    <submittedName>
        <fullName evidence="3">GNAT family acetyltransferase</fullName>
    </submittedName>
</protein>
<feature type="compositionally biased region" description="Basic and acidic residues" evidence="1">
    <location>
        <begin position="332"/>
        <end position="345"/>
    </location>
</feature>
<dbReference type="OrthoDB" id="9814648at2"/>
<gene>
    <name evidence="3" type="ORF">BOCO_1228</name>
</gene>
<dbReference type="PANTHER" id="PTHR43415:SF3">
    <property type="entry name" value="GNAT-FAMILY ACETYLTRANSFERASE"/>
    <property type="match status" value="1"/>
</dbReference>
<feature type="compositionally biased region" description="Basic and acidic residues" evidence="1">
    <location>
        <begin position="270"/>
        <end position="280"/>
    </location>
</feature>
<accession>A0A261EQ61</accession>
<dbReference type="Gene3D" id="3.40.630.30">
    <property type="match status" value="1"/>
</dbReference>
<dbReference type="Proteomes" id="UP000216004">
    <property type="component" value="Unassembled WGS sequence"/>
</dbReference>
<sequence>MSGAVKKLAGDTVSGETETRELPVQIDIPYINGEMVHLRPATIADLTRMDDLQAFYNSTGITGKDPQAERALVNAWVRRSVSWSKGNAPYEHGVGDPEARRTVAWSMIAHTDSDGAESNIAGPTDGLIGMVFLIDIDGWSRSARIQVVLGKDFRGRGYSRDAMPRVMTYGYAASPEGLDLHRIWVAVPEKNPRAISVYQSLGFVLSGTSRDALWDEEGGKYQDQIVMDALADEYDPIQSLEAFGMHLVEGNPGVDNAVNTRKGNNNTSGRSKEITEEEPVKPNNHGKPALAELDHFSKTHMGGEDSAEVAKFQVESEHRTTTETTVVLPLDEEVKTESGQDKQADEGTEDNATTWAYSDSNMKKSSKRAWWRNLGHNMKGNSGGNS</sequence>
<dbReference type="RefSeq" id="WP_094723322.1">
    <property type="nucleotide sequence ID" value="NZ_MWWS01000007.1"/>
</dbReference>
<feature type="domain" description="N-acetyltransferase" evidence="2">
    <location>
        <begin position="36"/>
        <end position="232"/>
    </location>
</feature>
<name>A0A261EQ61_9BIFI</name>
<evidence type="ECO:0000313" key="3">
    <source>
        <dbReference type="EMBL" id="OZG48992.1"/>
    </source>
</evidence>
<dbReference type="GO" id="GO:0016747">
    <property type="term" value="F:acyltransferase activity, transferring groups other than amino-acyl groups"/>
    <property type="evidence" value="ECO:0007669"/>
    <property type="project" value="InterPro"/>
</dbReference>
<keyword evidence="3" id="KW-0808">Transferase</keyword>
<dbReference type="InterPro" id="IPR000182">
    <property type="entry name" value="GNAT_dom"/>
</dbReference>
<dbReference type="EMBL" id="MWWS01000007">
    <property type="protein sequence ID" value="OZG48992.1"/>
    <property type="molecule type" value="Genomic_DNA"/>
</dbReference>
<evidence type="ECO:0000313" key="4">
    <source>
        <dbReference type="Proteomes" id="UP000216004"/>
    </source>
</evidence>
<proteinExistence type="predicted"/>
<organism evidence="3 4">
    <name type="scientific">Bombiscardovia coagulans</name>
    <dbReference type="NCBI Taxonomy" id="686666"/>
    <lineage>
        <taxon>Bacteria</taxon>
        <taxon>Bacillati</taxon>
        <taxon>Actinomycetota</taxon>
        <taxon>Actinomycetes</taxon>
        <taxon>Bifidobacteriales</taxon>
        <taxon>Bifidobacteriaceae</taxon>
        <taxon>Bombiscardovia</taxon>
    </lineage>
</organism>
<dbReference type="SUPFAM" id="SSF55729">
    <property type="entry name" value="Acyl-CoA N-acyltransferases (Nat)"/>
    <property type="match status" value="1"/>
</dbReference>
<feature type="compositionally biased region" description="Polar residues" evidence="1">
    <location>
        <begin position="257"/>
        <end position="269"/>
    </location>
</feature>
<dbReference type="InterPro" id="IPR016181">
    <property type="entry name" value="Acyl_CoA_acyltransferase"/>
</dbReference>
<dbReference type="AlphaFoldDB" id="A0A261EQ61"/>
<keyword evidence="4" id="KW-1185">Reference proteome</keyword>
<feature type="region of interest" description="Disordered" evidence="1">
    <location>
        <begin position="254"/>
        <end position="289"/>
    </location>
</feature>
<reference evidence="3 4" key="1">
    <citation type="journal article" date="2017" name="BMC Genomics">
        <title>Comparative genomic and phylogenomic analyses of the Bifidobacteriaceae family.</title>
        <authorList>
            <person name="Lugli G.A."/>
            <person name="Milani C."/>
            <person name="Turroni F."/>
            <person name="Duranti S."/>
            <person name="Mancabelli L."/>
            <person name="Mangifesta M."/>
            <person name="Ferrario C."/>
            <person name="Modesto M."/>
            <person name="Mattarelli P."/>
            <person name="Jiri K."/>
            <person name="van Sinderen D."/>
            <person name="Ventura M."/>
        </authorList>
    </citation>
    <scope>NUCLEOTIDE SEQUENCE [LARGE SCALE GENOMIC DNA]</scope>
    <source>
        <strain evidence="3 4">DSM 22924</strain>
    </source>
</reference>
<dbReference type="PROSITE" id="PS51186">
    <property type="entry name" value="GNAT"/>
    <property type="match status" value="1"/>
</dbReference>
<comment type="caution">
    <text evidence="3">The sequence shown here is derived from an EMBL/GenBank/DDBJ whole genome shotgun (WGS) entry which is preliminary data.</text>
</comment>
<feature type="compositionally biased region" description="Polar residues" evidence="1">
    <location>
        <begin position="350"/>
        <end position="360"/>
    </location>
</feature>
<dbReference type="Pfam" id="PF13302">
    <property type="entry name" value="Acetyltransf_3"/>
    <property type="match status" value="1"/>
</dbReference>